<sequence>MSSDDVFWLEAIKHQGTSPFNPDPSYKVFRNVKDFGAKGDGTTDDSDAINQAISSGNRCGGGDWRSSTIVPAVVYFPRGTYLVKKAIIAYYYTQLIGDAKNRPVLLADESFNDMAVIDADPYIPNGGGKQWYTNQNNFFRSVRNFVIDVRRVPASKSQGTGIHWQVAQATSLMNIDIYMSTASDTAHQGIWMENGSGGFMGDLGFHGGKFGIWGGNQQFTVRNVRVENAKTAFQGIWNWGWTFQGIQIDNCEVGFDLKTGGRTSETQSVGSETILDAVVRNTPIFIRSSARSNGVLAGSLVLYNVTLENVPVAVSDGNVLLAGLKDGTTTIKSWGQGNIYKGKNSNARFAQGDLFAPPLPTSLLNKNGNVVGKMHPQYENIPVKYFVSVKDHGAKGDGKTDDTNAIEDILRRYARENVIFFDAGVYIVSRTINIPLGTRLVGEAWSVIAGRGSNFQDVHHPKVVVRVGERGSMQTGVVEITDILFSTVGPAPGAIVLEWNARGYDDDPASAGMWDSHIILGGRAGSNLESKNCGPGATPYDQSAAFMSLHLTRNSTAYLEGTWIWLADHDLDLPGEKQMSLYAARGVLSESEGPVWMIGTGPEHHTLYQYNLVEAKDHYIGFAQTESPYYQPVPSAPAPFGIHEGYNDPSFPAGTNHSWALRTLRSKDIHIFGAGFYSFFRDYSQDAIKTRTSQNDVVDIDSDSEVFLYNLNTVGVQYQISVDQEPVVSYEKNANGFADTVTFWRH</sequence>
<dbReference type="InterPro" id="IPR012334">
    <property type="entry name" value="Pectin_lyas_fold"/>
</dbReference>
<keyword evidence="3" id="KW-1185">Reference proteome</keyword>
<dbReference type="OrthoDB" id="1046782at2759"/>
<dbReference type="AlphaFoldDB" id="A0A0D7B6R1"/>
<dbReference type="STRING" id="1314674.A0A0D7B6R1"/>
<evidence type="ECO:0000313" key="2">
    <source>
        <dbReference type="EMBL" id="KIY65201.1"/>
    </source>
</evidence>
<protein>
    <submittedName>
        <fullName evidence="2">Glycoside hydrolase family 55 protein</fullName>
    </submittedName>
</protein>
<accession>A0A0D7B6R1</accession>
<keyword evidence="2" id="KW-0378">Hydrolase</keyword>
<dbReference type="GO" id="GO:0004650">
    <property type="term" value="F:polygalacturonase activity"/>
    <property type="evidence" value="ECO:0007669"/>
    <property type="project" value="InterPro"/>
</dbReference>
<dbReference type="PANTHER" id="PTHR33928">
    <property type="entry name" value="POLYGALACTURONASE QRT3"/>
    <property type="match status" value="1"/>
</dbReference>
<dbReference type="Gene3D" id="2.160.20.10">
    <property type="entry name" value="Single-stranded right-handed beta-helix, Pectin lyase-like"/>
    <property type="match status" value="2"/>
</dbReference>
<dbReference type="InterPro" id="IPR039279">
    <property type="entry name" value="QRT3-like"/>
</dbReference>
<dbReference type="EMBL" id="KN880600">
    <property type="protein sequence ID" value="KIY65201.1"/>
    <property type="molecule type" value="Genomic_DNA"/>
</dbReference>
<proteinExistence type="predicted"/>
<dbReference type="InterPro" id="IPR011050">
    <property type="entry name" value="Pectin_lyase_fold/virulence"/>
</dbReference>
<gene>
    <name evidence="2" type="ORF">CYLTODRAFT_424552</name>
</gene>
<dbReference type="PANTHER" id="PTHR33928:SF2">
    <property type="entry name" value="PECTATE LYASE SUPERFAMILY PROTEIN DOMAIN-CONTAINING PROTEIN-RELATED"/>
    <property type="match status" value="1"/>
</dbReference>
<dbReference type="Pfam" id="PF12708">
    <property type="entry name" value="Pect-lyase_RHGA_epim"/>
    <property type="match status" value="2"/>
</dbReference>
<organism evidence="2 3">
    <name type="scientific">Cylindrobasidium torrendii FP15055 ss-10</name>
    <dbReference type="NCBI Taxonomy" id="1314674"/>
    <lineage>
        <taxon>Eukaryota</taxon>
        <taxon>Fungi</taxon>
        <taxon>Dikarya</taxon>
        <taxon>Basidiomycota</taxon>
        <taxon>Agaricomycotina</taxon>
        <taxon>Agaricomycetes</taxon>
        <taxon>Agaricomycetidae</taxon>
        <taxon>Agaricales</taxon>
        <taxon>Marasmiineae</taxon>
        <taxon>Physalacriaceae</taxon>
        <taxon>Cylindrobasidium</taxon>
    </lineage>
</organism>
<name>A0A0D7B6R1_9AGAR</name>
<dbReference type="CDD" id="cd23668">
    <property type="entry name" value="GH55_beta13glucanase-like"/>
    <property type="match status" value="1"/>
</dbReference>
<evidence type="ECO:0000259" key="1">
    <source>
        <dbReference type="Pfam" id="PF12708"/>
    </source>
</evidence>
<dbReference type="SUPFAM" id="SSF51126">
    <property type="entry name" value="Pectin lyase-like"/>
    <property type="match status" value="2"/>
</dbReference>
<dbReference type="Proteomes" id="UP000054007">
    <property type="component" value="Unassembled WGS sequence"/>
</dbReference>
<reference evidence="2 3" key="1">
    <citation type="journal article" date="2015" name="Fungal Genet. Biol.">
        <title>Evolution of novel wood decay mechanisms in Agaricales revealed by the genome sequences of Fistulina hepatica and Cylindrobasidium torrendii.</title>
        <authorList>
            <person name="Floudas D."/>
            <person name="Held B.W."/>
            <person name="Riley R."/>
            <person name="Nagy L.G."/>
            <person name="Koehler G."/>
            <person name="Ransdell A.S."/>
            <person name="Younus H."/>
            <person name="Chow J."/>
            <person name="Chiniquy J."/>
            <person name="Lipzen A."/>
            <person name="Tritt A."/>
            <person name="Sun H."/>
            <person name="Haridas S."/>
            <person name="LaButti K."/>
            <person name="Ohm R.A."/>
            <person name="Kues U."/>
            <person name="Blanchette R.A."/>
            <person name="Grigoriev I.V."/>
            <person name="Minto R.E."/>
            <person name="Hibbett D.S."/>
        </authorList>
    </citation>
    <scope>NUCLEOTIDE SEQUENCE [LARGE SCALE GENOMIC DNA]</scope>
    <source>
        <strain evidence="2 3">FP15055 ss-10</strain>
    </source>
</reference>
<feature type="domain" description="Rhamnogalacturonase A/B/Epimerase-like pectate lyase" evidence="1">
    <location>
        <begin position="386"/>
        <end position="446"/>
    </location>
</feature>
<dbReference type="InterPro" id="IPR024535">
    <property type="entry name" value="RHGA/B-epi-like_pectate_lyase"/>
</dbReference>
<evidence type="ECO:0000313" key="3">
    <source>
        <dbReference type="Proteomes" id="UP000054007"/>
    </source>
</evidence>
<feature type="domain" description="Rhamnogalacturonase A/B/Epimerase-like pectate lyase" evidence="1">
    <location>
        <begin position="29"/>
        <end position="256"/>
    </location>
</feature>